<evidence type="ECO:0008006" key="7">
    <source>
        <dbReference type="Google" id="ProtNLM"/>
    </source>
</evidence>
<dbReference type="eggNOG" id="COG4188">
    <property type="taxonomic scope" value="Bacteria"/>
</dbReference>
<name>F5Z455_ALTNA</name>
<dbReference type="EMBL" id="CP002339">
    <property type="protein sequence ID" value="AEF02637.1"/>
    <property type="molecule type" value="Genomic_DNA"/>
</dbReference>
<sequence>MKKLIILLSMCLATAALANSKVAYQEVDFINPNTQQPIKLSIWYPEGKPCDNAKLCLSESARLDQAVLLSHGAMGSARELIWVGYATASQGFITVGINHFGESWAYGKDSIQPHAATKIWRRASEISAAIDLLQRNQASSQEPAHLFSHQVNWQQLTAIGFSSGGSTVITLGGGKYNPEQAVTYCASERSKGDLGCRYAKNLPEHAISIEEASRDYRDERIVKVVALDPAAGPMTTTESLSNMNIPVLIIGAKQNDFLPFANHAGYYASTIPNASLYRLDNKAGHFVFIDSCQHEHKAMGISLCKDKEGVDREKIHQQLYPRLFQFIYSGT</sequence>
<keyword evidence="1" id="KW-0378">Hydrolase</keyword>
<dbReference type="Proteomes" id="UP000000683">
    <property type="component" value="Chromosome"/>
</dbReference>
<dbReference type="HOGENOM" id="CLU_045366_0_0_6"/>
<dbReference type="AlphaFoldDB" id="F5Z455"/>
<feature type="chain" id="PRO_5003332275" description="Dienelactone hydrolase" evidence="4">
    <location>
        <begin position="19"/>
        <end position="331"/>
    </location>
</feature>
<dbReference type="GO" id="GO:0003847">
    <property type="term" value="F:1-alkyl-2-acetylglycerophosphocholine esterase activity"/>
    <property type="evidence" value="ECO:0007669"/>
    <property type="project" value="TreeGrafter"/>
</dbReference>
<keyword evidence="6" id="KW-1185">Reference proteome</keyword>
<evidence type="ECO:0000256" key="1">
    <source>
        <dbReference type="ARBA" id="ARBA00022801"/>
    </source>
</evidence>
<dbReference type="Gene3D" id="3.40.50.1820">
    <property type="entry name" value="alpha/beta hydrolase"/>
    <property type="match status" value="1"/>
</dbReference>
<dbReference type="RefSeq" id="WP_013783577.1">
    <property type="nucleotide sequence ID" value="NC_015554.1"/>
</dbReference>
<evidence type="ECO:0000313" key="6">
    <source>
        <dbReference type="Proteomes" id="UP000000683"/>
    </source>
</evidence>
<dbReference type="PANTHER" id="PTHR10272">
    <property type="entry name" value="PLATELET-ACTIVATING FACTOR ACETYLHYDROLASE"/>
    <property type="match status" value="1"/>
</dbReference>
<dbReference type="InterPro" id="IPR029058">
    <property type="entry name" value="AB_hydrolase_fold"/>
</dbReference>
<evidence type="ECO:0000256" key="4">
    <source>
        <dbReference type="SAM" id="SignalP"/>
    </source>
</evidence>
<keyword evidence="3" id="KW-0443">Lipid metabolism</keyword>
<accession>F5Z455</accession>
<evidence type="ECO:0000256" key="2">
    <source>
        <dbReference type="ARBA" id="ARBA00022963"/>
    </source>
</evidence>
<dbReference type="SUPFAM" id="SSF53474">
    <property type="entry name" value="alpha/beta-Hydrolases"/>
    <property type="match status" value="1"/>
</dbReference>
<keyword evidence="2" id="KW-0442">Lipid degradation</keyword>
<proteinExistence type="predicted"/>
<dbReference type="KEGG" id="alt:ambt_05465"/>
<dbReference type="PIRSF" id="PIRSF031982">
    <property type="entry name" value="UCP031982_abhydr"/>
    <property type="match status" value="1"/>
</dbReference>
<reference evidence="5 6" key="1">
    <citation type="journal article" date="2011" name="J. Bacteriol.">
        <title>Complete genome sequence of the polycyclic aromatic hydrocarbon-degrading bacterium Alteromonas sp. strain SN2.</title>
        <authorList>
            <person name="Jin H.M."/>
            <person name="Jeong H."/>
            <person name="Moon E.J."/>
            <person name="Math R.K."/>
            <person name="Lee K."/>
            <person name="Kim H.J."/>
            <person name="Jeon C.O."/>
            <person name="Oh T.K."/>
            <person name="Kim J.F."/>
        </authorList>
    </citation>
    <scope>NUCLEOTIDE SEQUENCE [LARGE SCALE GENOMIC DNA]</scope>
    <source>
        <strain evidence="6">JCM 17741 / KACC 18427 / KCTC 11700BP / SN2</strain>
    </source>
</reference>
<dbReference type="PANTHER" id="PTHR10272:SF0">
    <property type="entry name" value="PLATELET-ACTIVATING FACTOR ACETYLHYDROLASE"/>
    <property type="match status" value="1"/>
</dbReference>
<keyword evidence="4" id="KW-0732">Signal</keyword>
<gene>
    <name evidence="5" type="ordered locus">ambt_05465</name>
</gene>
<organism evidence="5 6">
    <name type="scientific">Alteromonas naphthalenivorans</name>
    <dbReference type="NCBI Taxonomy" id="715451"/>
    <lineage>
        <taxon>Bacteria</taxon>
        <taxon>Pseudomonadati</taxon>
        <taxon>Pseudomonadota</taxon>
        <taxon>Gammaproteobacteria</taxon>
        <taxon>Alteromonadales</taxon>
        <taxon>Alteromonadaceae</taxon>
        <taxon>Alteromonas/Salinimonas group</taxon>
        <taxon>Alteromonas</taxon>
    </lineage>
</organism>
<dbReference type="GO" id="GO:0016042">
    <property type="term" value="P:lipid catabolic process"/>
    <property type="evidence" value="ECO:0007669"/>
    <property type="project" value="UniProtKB-KW"/>
</dbReference>
<evidence type="ECO:0000313" key="5">
    <source>
        <dbReference type="EMBL" id="AEF02637.1"/>
    </source>
</evidence>
<feature type="signal peptide" evidence="4">
    <location>
        <begin position="1"/>
        <end position="18"/>
    </location>
</feature>
<dbReference type="InterPro" id="IPR016986">
    <property type="entry name" value="UCP031982_abhydr"/>
</dbReference>
<protein>
    <recommendedName>
        <fullName evidence="7">Dienelactone hydrolase</fullName>
    </recommendedName>
</protein>
<evidence type="ECO:0000256" key="3">
    <source>
        <dbReference type="ARBA" id="ARBA00023098"/>
    </source>
</evidence>
<dbReference type="OrthoDB" id="192696at2"/>